<name>A0AAQ3XEY8_PASNO</name>
<dbReference type="PROSITE" id="PS00010">
    <property type="entry name" value="ASX_HYDROXYL"/>
    <property type="match status" value="1"/>
</dbReference>
<dbReference type="AlphaFoldDB" id="A0AAQ3XEY8"/>
<evidence type="ECO:0000256" key="6">
    <source>
        <dbReference type="ARBA" id="ARBA00023180"/>
    </source>
</evidence>
<accession>A0AAQ3XEY8</accession>
<feature type="region of interest" description="Disordered" evidence="8">
    <location>
        <begin position="176"/>
        <end position="258"/>
    </location>
</feature>
<feature type="compositionally biased region" description="Gly residues" evidence="8">
    <location>
        <begin position="221"/>
        <end position="230"/>
    </location>
</feature>
<dbReference type="InterPro" id="IPR000152">
    <property type="entry name" value="EGF-type_Asp/Asn_hydroxyl_site"/>
</dbReference>
<dbReference type="PROSITE" id="PS01187">
    <property type="entry name" value="EGF_CA"/>
    <property type="match status" value="1"/>
</dbReference>
<dbReference type="PANTHER" id="PTHR47481:SF10">
    <property type="entry name" value="COPIA-LIKE POLYPROTEIN_RETROTRANSPOSON"/>
    <property type="match status" value="1"/>
</dbReference>
<evidence type="ECO:0000313" key="10">
    <source>
        <dbReference type="EMBL" id="WVZ95381.1"/>
    </source>
</evidence>
<dbReference type="FunFam" id="2.10.25.10:FF:000005">
    <property type="entry name" value="Fibrillin 2"/>
    <property type="match status" value="1"/>
</dbReference>
<sequence length="542" mass="58375">MTLELKPSNFTKWSTAFRATCGKFGLLHHLATASTSNSDEAWLQADFCVRGWMYSTVSDAVLNLAMTDDKQTASALWAAIGAVFQANKAPRAIFLNHEFHSMTQGDLSIDAYCVRMKEKADELRDVGQPVSEPNLVLNLLRGLNECAPPPPSWLLPPLMAVTNSSSCRAAGVLTPSRLASSPSHTPPAATNAFPGASIPGPANVWHLESASPLPGQRRRGGSGAPGGPGAQAGRNPGILGPPPQANTAFAPLQTSSSGSNTWDATGLIAALQDMQQQGDWIVDSGASTHMTSSAEYNPRQVKKNCSQKCGNISVPFPFGLEEGCSARRFFQLNCSDSVHSILQYNDDLHVTYIHVSEGLVGIKLNSRMEEMTFNRLLKMWTSFEEPQLFVDPLESVSVQWAVANLTCQLARQNASGYACVSNNSNCISVVSSFEGYVGYRCKCSPGFEGNPYTQDGCHDIDECQRTPGICRGVCHNTIGNFTCKCSPGFEGNPNVQDGCHGALSPSLAIIMITMTVTSNQPILYTCYLFASFSDINTHFLHA</sequence>
<dbReference type="SMART" id="SM00179">
    <property type="entry name" value="EGF_CA"/>
    <property type="match status" value="1"/>
</dbReference>
<keyword evidence="6" id="KW-0325">Glycoprotein</keyword>
<evidence type="ECO:0000256" key="8">
    <source>
        <dbReference type="SAM" id="MobiDB-lite"/>
    </source>
</evidence>
<dbReference type="Pfam" id="PF07645">
    <property type="entry name" value="EGF_CA"/>
    <property type="match status" value="1"/>
</dbReference>
<dbReference type="InterPro" id="IPR049883">
    <property type="entry name" value="NOTCH1_EGF-like"/>
</dbReference>
<dbReference type="SMART" id="SM00181">
    <property type="entry name" value="EGF"/>
    <property type="match status" value="2"/>
</dbReference>
<dbReference type="InterPro" id="IPR025287">
    <property type="entry name" value="WAK_GUB"/>
</dbReference>
<organism evidence="10 11">
    <name type="scientific">Paspalum notatum var. saurae</name>
    <dbReference type="NCBI Taxonomy" id="547442"/>
    <lineage>
        <taxon>Eukaryota</taxon>
        <taxon>Viridiplantae</taxon>
        <taxon>Streptophyta</taxon>
        <taxon>Embryophyta</taxon>
        <taxon>Tracheophyta</taxon>
        <taxon>Spermatophyta</taxon>
        <taxon>Magnoliopsida</taxon>
        <taxon>Liliopsida</taxon>
        <taxon>Poales</taxon>
        <taxon>Poaceae</taxon>
        <taxon>PACMAD clade</taxon>
        <taxon>Panicoideae</taxon>
        <taxon>Andropogonodae</taxon>
        <taxon>Paspaleae</taxon>
        <taxon>Paspalinae</taxon>
        <taxon>Paspalum</taxon>
    </lineage>
</organism>
<dbReference type="Pfam" id="PF13947">
    <property type="entry name" value="GUB_WAK_bind"/>
    <property type="match status" value="1"/>
</dbReference>
<evidence type="ECO:0000256" key="3">
    <source>
        <dbReference type="ARBA" id="ARBA00022729"/>
    </source>
</evidence>
<dbReference type="CDD" id="cd00054">
    <property type="entry name" value="EGF_CA"/>
    <property type="match status" value="1"/>
</dbReference>
<dbReference type="InterPro" id="IPR018097">
    <property type="entry name" value="EGF_Ca-bd_CS"/>
</dbReference>
<gene>
    <name evidence="10" type="ORF">U9M48_041152</name>
</gene>
<evidence type="ECO:0000313" key="11">
    <source>
        <dbReference type="Proteomes" id="UP001341281"/>
    </source>
</evidence>
<dbReference type="GO" id="GO:0016020">
    <property type="term" value="C:membrane"/>
    <property type="evidence" value="ECO:0007669"/>
    <property type="project" value="UniProtKB-SubCell"/>
</dbReference>
<evidence type="ECO:0000256" key="5">
    <source>
        <dbReference type="ARBA" id="ARBA00023157"/>
    </source>
</evidence>
<dbReference type="Pfam" id="PF14223">
    <property type="entry name" value="Retrotran_gag_2"/>
    <property type="match status" value="1"/>
</dbReference>
<comment type="subcellular location">
    <subcellularLocation>
        <location evidence="1">Membrane</location>
        <topology evidence="1">Single-pass membrane protein</topology>
    </subcellularLocation>
</comment>
<evidence type="ECO:0000259" key="9">
    <source>
        <dbReference type="PROSITE" id="PS50026"/>
    </source>
</evidence>
<dbReference type="Gene3D" id="2.10.25.10">
    <property type="entry name" value="Laminin"/>
    <property type="match status" value="2"/>
</dbReference>
<dbReference type="InterPro" id="IPR000742">
    <property type="entry name" value="EGF"/>
</dbReference>
<dbReference type="GO" id="GO:0005509">
    <property type="term" value="F:calcium ion binding"/>
    <property type="evidence" value="ECO:0007669"/>
    <property type="project" value="InterPro"/>
</dbReference>
<protein>
    <recommendedName>
        <fullName evidence="9">EGF-like domain-containing protein</fullName>
    </recommendedName>
</protein>
<dbReference type="InterPro" id="IPR001881">
    <property type="entry name" value="EGF-like_Ca-bd_dom"/>
</dbReference>
<keyword evidence="2 7" id="KW-0245">EGF-like domain</keyword>
<keyword evidence="4" id="KW-0677">Repeat</keyword>
<proteinExistence type="predicted"/>
<keyword evidence="5" id="KW-1015">Disulfide bond</keyword>
<dbReference type="PANTHER" id="PTHR47481">
    <property type="match status" value="1"/>
</dbReference>
<comment type="caution">
    <text evidence="7">Lacks conserved residue(s) required for the propagation of feature annotation.</text>
</comment>
<evidence type="ECO:0000256" key="2">
    <source>
        <dbReference type="ARBA" id="ARBA00022536"/>
    </source>
</evidence>
<reference evidence="10 11" key="1">
    <citation type="submission" date="2024-02" db="EMBL/GenBank/DDBJ databases">
        <title>High-quality chromosome-scale genome assembly of Pensacola bahiagrass (Paspalum notatum Flugge var. saurae).</title>
        <authorList>
            <person name="Vega J.M."/>
            <person name="Podio M."/>
            <person name="Orjuela J."/>
            <person name="Siena L.A."/>
            <person name="Pessino S.C."/>
            <person name="Combes M.C."/>
            <person name="Mariac C."/>
            <person name="Albertini E."/>
            <person name="Pupilli F."/>
            <person name="Ortiz J.P.A."/>
            <person name="Leblanc O."/>
        </authorList>
    </citation>
    <scope>NUCLEOTIDE SEQUENCE [LARGE SCALE GENOMIC DNA]</scope>
    <source>
        <strain evidence="10">R1</strain>
        <tissue evidence="10">Leaf</tissue>
    </source>
</reference>
<evidence type="ECO:0000256" key="7">
    <source>
        <dbReference type="PROSITE-ProRule" id="PRU00076"/>
    </source>
</evidence>
<keyword evidence="11" id="KW-1185">Reference proteome</keyword>
<evidence type="ECO:0000256" key="4">
    <source>
        <dbReference type="ARBA" id="ARBA00022737"/>
    </source>
</evidence>
<dbReference type="GO" id="GO:0030247">
    <property type="term" value="F:polysaccharide binding"/>
    <property type="evidence" value="ECO:0007669"/>
    <property type="project" value="InterPro"/>
</dbReference>
<evidence type="ECO:0000256" key="1">
    <source>
        <dbReference type="ARBA" id="ARBA00004167"/>
    </source>
</evidence>
<dbReference type="PROSITE" id="PS50026">
    <property type="entry name" value="EGF_3"/>
    <property type="match status" value="1"/>
</dbReference>
<dbReference type="SUPFAM" id="SSF57196">
    <property type="entry name" value="EGF/Laminin"/>
    <property type="match status" value="1"/>
</dbReference>
<dbReference type="EMBL" id="CP144753">
    <property type="protein sequence ID" value="WVZ95381.1"/>
    <property type="molecule type" value="Genomic_DNA"/>
</dbReference>
<keyword evidence="3" id="KW-0732">Signal</keyword>
<dbReference type="Proteomes" id="UP001341281">
    <property type="component" value="Chromosome 09"/>
</dbReference>
<feature type="domain" description="EGF-like" evidence="9">
    <location>
        <begin position="459"/>
        <end position="500"/>
    </location>
</feature>